<sequence length="89" mass="10136">MKNQITGELTTQPHLQLDASKPHLKEATEENQKPMPNQKTHLFKGQEEDSSETGRWNGYLTSTLLLEKPSTALYTPLLFCYTVSRTKTN</sequence>
<dbReference type="EMBL" id="QGKX02001290">
    <property type="protein sequence ID" value="KAF3536037.1"/>
    <property type="molecule type" value="Genomic_DNA"/>
</dbReference>
<evidence type="ECO:0000256" key="1">
    <source>
        <dbReference type="SAM" id="MobiDB-lite"/>
    </source>
</evidence>
<dbReference type="AlphaFoldDB" id="A0A8S9Q1I9"/>
<proteinExistence type="predicted"/>
<comment type="caution">
    <text evidence="2">The sequence shown here is derived from an EMBL/GenBank/DDBJ whole genome shotgun (WGS) entry which is preliminary data.</text>
</comment>
<dbReference type="Proteomes" id="UP000712600">
    <property type="component" value="Unassembled WGS sequence"/>
</dbReference>
<name>A0A8S9Q1I9_BRACR</name>
<evidence type="ECO:0000313" key="3">
    <source>
        <dbReference type="Proteomes" id="UP000712600"/>
    </source>
</evidence>
<gene>
    <name evidence="2" type="ORF">F2Q69_00021632</name>
</gene>
<evidence type="ECO:0000313" key="2">
    <source>
        <dbReference type="EMBL" id="KAF3536037.1"/>
    </source>
</evidence>
<feature type="compositionally biased region" description="Polar residues" evidence="1">
    <location>
        <begin position="1"/>
        <end position="14"/>
    </location>
</feature>
<protein>
    <submittedName>
        <fullName evidence="2">Uncharacterized protein</fullName>
    </submittedName>
</protein>
<feature type="region of interest" description="Disordered" evidence="1">
    <location>
        <begin position="1"/>
        <end position="55"/>
    </location>
</feature>
<accession>A0A8S9Q1I9</accession>
<reference evidence="2" key="1">
    <citation type="submission" date="2019-12" db="EMBL/GenBank/DDBJ databases">
        <title>Genome sequencing and annotation of Brassica cretica.</title>
        <authorList>
            <person name="Studholme D.J."/>
            <person name="Sarris P."/>
        </authorList>
    </citation>
    <scope>NUCLEOTIDE SEQUENCE</scope>
    <source>
        <strain evidence="2">PFS-109/04</strain>
        <tissue evidence="2">Leaf</tissue>
    </source>
</reference>
<feature type="compositionally biased region" description="Basic and acidic residues" evidence="1">
    <location>
        <begin position="20"/>
        <end position="32"/>
    </location>
</feature>
<organism evidence="2 3">
    <name type="scientific">Brassica cretica</name>
    <name type="common">Mustard</name>
    <dbReference type="NCBI Taxonomy" id="69181"/>
    <lineage>
        <taxon>Eukaryota</taxon>
        <taxon>Viridiplantae</taxon>
        <taxon>Streptophyta</taxon>
        <taxon>Embryophyta</taxon>
        <taxon>Tracheophyta</taxon>
        <taxon>Spermatophyta</taxon>
        <taxon>Magnoliopsida</taxon>
        <taxon>eudicotyledons</taxon>
        <taxon>Gunneridae</taxon>
        <taxon>Pentapetalae</taxon>
        <taxon>rosids</taxon>
        <taxon>malvids</taxon>
        <taxon>Brassicales</taxon>
        <taxon>Brassicaceae</taxon>
        <taxon>Brassiceae</taxon>
        <taxon>Brassica</taxon>
    </lineage>
</organism>